<dbReference type="InterPro" id="IPR002740">
    <property type="entry name" value="EVE_domain"/>
</dbReference>
<dbReference type="PANTHER" id="PTHR37291:SF1">
    <property type="entry name" value="TYPE IV METHYL-DIRECTED RESTRICTION ENZYME ECOKMCRB SUBUNIT"/>
    <property type="match status" value="1"/>
</dbReference>
<feature type="domain" description="AAA+ ATPase" evidence="1">
    <location>
        <begin position="683"/>
        <end position="845"/>
    </location>
</feature>
<comment type="caution">
    <text evidence="2">The sequence shown here is derived from an EMBL/GenBank/DDBJ whole genome shotgun (WGS) entry which is preliminary data.</text>
</comment>
<evidence type="ECO:0000313" key="3">
    <source>
        <dbReference type="Proteomes" id="UP001524944"/>
    </source>
</evidence>
<dbReference type="RefSeq" id="WP_257914327.1">
    <property type="nucleotide sequence ID" value="NZ_JANPWE010000019.1"/>
</dbReference>
<evidence type="ECO:0000313" key="2">
    <source>
        <dbReference type="EMBL" id="MCR6547254.1"/>
    </source>
</evidence>
<dbReference type="EMBL" id="JANPWE010000019">
    <property type="protein sequence ID" value="MCR6547254.1"/>
    <property type="molecule type" value="Genomic_DNA"/>
</dbReference>
<organism evidence="2 3">
    <name type="scientific">Dehalobacterium formicoaceticum</name>
    <dbReference type="NCBI Taxonomy" id="51515"/>
    <lineage>
        <taxon>Bacteria</taxon>
        <taxon>Bacillati</taxon>
        <taxon>Bacillota</taxon>
        <taxon>Clostridia</taxon>
        <taxon>Eubacteriales</taxon>
        <taxon>Peptococcaceae</taxon>
        <taxon>Dehalobacterium</taxon>
    </lineage>
</organism>
<gene>
    <name evidence="2" type="ORF">NVS47_17345</name>
</gene>
<dbReference type="Gene3D" id="3.40.50.300">
    <property type="entry name" value="P-loop containing nucleotide triphosphate hydrolases"/>
    <property type="match status" value="1"/>
</dbReference>
<dbReference type="CDD" id="cd00009">
    <property type="entry name" value="AAA"/>
    <property type="match status" value="1"/>
</dbReference>
<dbReference type="InterPro" id="IPR003593">
    <property type="entry name" value="AAA+_ATPase"/>
</dbReference>
<accession>A0ABT1YBF1</accession>
<dbReference type="SMART" id="SM00382">
    <property type="entry name" value="AAA"/>
    <property type="match status" value="1"/>
</dbReference>
<dbReference type="Pfam" id="PF07728">
    <property type="entry name" value="AAA_5"/>
    <property type="match status" value="1"/>
</dbReference>
<keyword evidence="3" id="KW-1185">Reference proteome</keyword>
<name>A0ABT1YBF1_9FIRM</name>
<reference evidence="2 3" key="1">
    <citation type="submission" date="2022-08" db="EMBL/GenBank/DDBJ databases">
        <title>Proteogenomics of the novel Dehalobacterium formicoaceticum strain EZ94 highlights a key role of methyltransferases during anaerobic dichloromethane degradation.</title>
        <authorList>
            <person name="Wasmund K."/>
        </authorList>
    </citation>
    <scope>NUCLEOTIDE SEQUENCE [LARGE SCALE GENOMIC DNA]</scope>
    <source>
        <strain evidence="2 3">EZ94</strain>
    </source>
</reference>
<dbReference type="SUPFAM" id="SSF52540">
    <property type="entry name" value="P-loop containing nucleoside triphosphate hydrolases"/>
    <property type="match status" value="1"/>
</dbReference>
<dbReference type="PANTHER" id="PTHR37291">
    <property type="entry name" value="5-METHYLCYTOSINE-SPECIFIC RESTRICTION ENZYME B"/>
    <property type="match status" value="1"/>
</dbReference>
<dbReference type="Proteomes" id="UP001524944">
    <property type="component" value="Unassembled WGS sequence"/>
</dbReference>
<dbReference type="InterPro" id="IPR027417">
    <property type="entry name" value="P-loop_NTPase"/>
</dbReference>
<dbReference type="InterPro" id="IPR015947">
    <property type="entry name" value="PUA-like_sf"/>
</dbReference>
<dbReference type="SUPFAM" id="SSF88697">
    <property type="entry name" value="PUA domain-like"/>
    <property type="match status" value="1"/>
</dbReference>
<dbReference type="Gene3D" id="3.10.590.10">
    <property type="entry name" value="ph1033 like domains"/>
    <property type="match status" value="1"/>
</dbReference>
<dbReference type="InterPro" id="IPR052934">
    <property type="entry name" value="Methyl-DNA_Rec/Restrict_Enz"/>
</dbReference>
<dbReference type="Pfam" id="PF01878">
    <property type="entry name" value="EVE"/>
    <property type="match status" value="1"/>
</dbReference>
<proteinExistence type="predicted"/>
<dbReference type="InterPro" id="IPR011704">
    <property type="entry name" value="ATPase_dyneun-rel_AAA"/>
</dbReference>
<sequence>MDKELFYNWLKSFKKLDTTTSNARTSNCLRIEKFYGDLDKLYTSDRCARLIEQLTYTTTDKKLGAKPKHNIPIDGDIYNGTHTLKAALKLYIEFKDNKMIEELKTIPDVDPDMHDGSYELVRETVESLSTITREQLDINDLDLLYFMVVGTWRSGVDVKRQKIKDSHLDTVEKDRLSAILEKVKEKAVQHSYENIAEEGKNLGWSIGMFGTGFHTFASKADKESAQRFISLCVELKDMADDEAMFAKVEEAIKKGIKGMQSAAASVMLHCLKPYTFPIMNSAVNDTVPLFQIEGVSLVKPRELGYYIQNSRQLKKFRDEKCVFRNYRAMDLKLSVYGRSKDIAEDELVNDMIVSQDDKINIWKISHGNDGSFTEEEREKYLDQGIITVHRDTGRGQGNEFENGIRIGDYFYLCFGNSGIKLLGKITSEAAQLESKTQGWLYRSYEVVAYSKISDYQYSAAQKGWTPNYNSTAWRVPRSDYAEFEKNILLPCFDMRVQELISDEIAAQTSNDTNEDINYWWLNASPKIWSFSNIEVGQAVEYTSINENGHKRKIYKNFENVKAGDIVIGYESYPEKAIVAICKISQGHDGERIWVEKVQNLINPIKYSDLLEIDELQNMEYFKTPRGSLFKLTQEEYEAIMDLVKEEEPAGPKGLLELYSKEDFLNEVFISEQQYGEIAILLNRKKNIILQGAPGVGKTFAAKRLAYSLMGSVDDSRIEMVQFHQNYSYEDFVMGFRPVEGGGFELRNGIFHQFCIKAANDPNRDYYFIIDEINRGNLSKIFGELLMLIENDKRGSKFAVPLTYKPDSRFYVPQNIFIIGMMNTADRSLAMIDYALRRRFCFIEIEPAFNTQSFRKHLVDSGIHVDLIEKIISRLNYLNSQISSDSNLGRGFRIGHSYFCNPSTDENWYQSVIEYEINPLIAEYWFDNEEKAQEYMDYLLG</sequence>
<protein>
    <submittedName>
        <fullName evidence="2">EVE domain-containing protein</fullName>
    </submittedName>
</protein>
<evidence type="ECO:0000259" key="1">
    <source>
        <dbReference type="SMART" id="SM00382"/>
    </source>
</evidence>